<dbReference type="RefSeq" id="WP_154544806.1">
    <property type="nucleotide sequence ID" value="NZ_VULO01000007.1"/>
</dbReference>
<evidence type="ECO:0000313" key="1">
    <source>
        <dbReference type="EMBL" id="MSS84441.1"/>
    </source>
</evidence>
<protein>
    <submittedName>
        <fullName evidence="1">AAA family ATPase</fullName>
    </submittedName>
</protein>
<organism evidence="1 2">
    <name type="scientific">Scrofimicrobium canadense</name>
    <dbReference type="NCBI Taxonomy" id="2652290"/>
    <lineage>
        <taxon>Bacteria</taxon>
        <taxon>Bacillati</taxon>
        <taxon>Actinomycetota</taxon>
        <taxon>Actinomycetes</taxon>
        <taxon>Actinomycetales</taxon>
        <taxon>Actinomycetaceae</taxon>
        <taxon>Scrofimicrobium</taxon>
    </lineage>
</organism>
<dbReference type="Proteomes" id="UP000470875">
    <property type="component" value="Unassembled WGS sequence"/>
</dbReference>
<name>A0A6N7W4V8_9ACTO</name>
<dbReference type="Gene3D" id="3.40.50.300">
    <property type="entry name" value="P-loop containing nucleotide triphosphate hydrolases"/>
    <property type="match status" value="1"/>
</dbReference>
<dbReference type="Pfam" id="PF13238">
    <property type="entry name" value="AAA_18"/>
    <property type="match status" value="1"/>
</dbReference>
<gene>
    <name evidence="1" type="ORF">FYJ24_06625</name>
</gene>
<dbReference type="InterPro" id="IPR027417">
    <property type="entry name" value="P-loop_NTPase"/>
</dbReference>
<dbReference type="EMBL" id="VULO01000007">
    <property type="protein sequence ID" value="MSS84441.1"/>
    <property type="molecule type" value="Genomic_DNA"/>
</dbReference>
<comment type="caution">
    <text evidence="1">The sequence shown here is derived from an EMBL/GenBank/DDBJ whole genome shotgun (WGS) entry which is preliminary data.</text>
</comment>
<dbReference type="SUPFAM" id="SSF52540">
    <property type="entry name" value="P-loop containing nucleoside triphosphate hydrolases"/>
    <property type="match status" value="1"/>
</dbReference>
<accession>A0A6N7W4V8</accession>
<reference evidence="1 2" key="1">
    <citation type="submission" date="2019-08" db="EMBL/GenBank/DDBJ databases">
        <title>In-depth cultivation of the pig gut microbiome towards novel bacterial diversity and tailored functional studies.</title>
        <authorList>
            <person name="Wylensek D."/>
            <person name="Hitch T.C.A."/>
            <person name="Clavel T."/>
        </authorList>
    </citation>
    <scope>NUCLEOTIDE SEQUENCE [LARGE SCALE GENOMIC DNA]</scope>
    <source>
        <strain evidence="1 2">WB03_NA08</strain>
    </source>
</reference>
<evidence type="ECO:0000313" key="2">
    <source>
        <dbReference type="Proteomes" id="UP000470875"/>
    </source>
</evidence>
<proteinExistence type="predicted"/>
<dbReference type="AlphaFoldDB" id="A0A6N7W4V8"/>
<sequence>MLIVIDGISGSGKTTLANQLGALLQVPVLHMDNWYPGWNGLAAGSMIAAEIAAGRRSYYEEWDWARNNLGPKVHIDSSQGLIIEGCGAITPESVGHANLAIWLDADPELAWQRAAAREGKDHMAWWEGWHRQEKIHWEINHPRQLAHQIITVGA</sequence>
<keyword evidence="2" id="KW-1185">Reference proteome</keyword>